<evidence type="ECO:0000259" key="4">
    <source>
        <dbReference type="PROSITE" id="PS50949"/>
    </source>
</evidence>
<dbReference type="SMART" id="SM00866">
    <property type="entry name" value="UTRA"/>
    <property type="match status" value="1"/>
</dbReference>
<keyword evidence="3" id="KW-0804">Transcription</keyword>
<protein>
    <submittedName>
        <fullName evidence="5">DNA-binding transcriptional regulator, GntR family</fullName>
    </submittedName>
</protein>
<dbReference type="STRING" id="1678840.ATC1_13421"/>
<dbReference type="Proteomes" id="UP000053370">
    <property type="component" value="Unassembled WGS sequence"/>
</dbReference>
<dbReference type="Pfam" id="PF00392">
    <property type="entry name" value="GntR"/>
    <property type="match status" value="1"/>
</dbReference>
<organism evidence="5">
    <name type="scientific">Flexilinea flocculi</name>
    <dbReference type="NCBI Taxonomy" id="1678840"/>
    <lineage>
        <taxon>Bacteria</taxon>
        <taxon>Bacillati</taxon>
        <taxon>Chloroflexota</taxon>
        <taxon>Anaerolineae</taxon>
        <taxon>Anaerolineales</taxon>
        <taxon>Anaerolineaceae</taxon>
        <taxon>Flexilinea</taxon>
    </lineage>
</organism>
<sequence>MTEHSPIYFQVADDLESLIVAGKYLPREKLPSENELVEKYQVSRLTIRRALSEIERKGLIYRRHGIGTFVSPYPQMNTFGFGGFTERCQKLGLETSSEVIKVGIIDDLPNYFINKLNFSKDNYPDNRYYIVERIRKIEQKSVAFETAYLPLGLYPALSDEYNPGTSLYQFLFNKYHVKRLYTQSIILPYISSKKEAERYFIKEGTPLLEVFFSVWGKAQQIVEYTHSFYTRDFPLRFRWED</sequence>
<name>A0A0S7BJD4_9CHLR</name>
<dbReference type="InterPro" id="IPR036390">
    <property type="entry name" value="WH_DNA-bd_sf"/>
</dbReference>
<dbReference type="CDD" id="cd07377">
    <property type="entry name" value="WHTH_GntR"/>
    <property type="match status" value="1"/>
</dbReference>
<dbReference type="PANTHER" id="PTHR44846">
    <property type="entry name" value="MANNOSYL-D-GLYCERATE TRANSPORT/METABOLISM SYSTEM REPRESSOR MNGR-RELATED"/>
    <property type="match status" value="1"/>
</dbReference>
<proteinExistence type="predicted"/>
<evidence type="ECO:0000256" key="3">
    <source>
        <dbReference type="ARBA" id="ARBA00023163"/>
    </source>
</evidence>
<evidence type="ECO:0000256" key="2">
    <source>
        <dbReference type="ARBA" id="ARBA00023125"/>
    </source>
</evidence>
<dbReference type="PROSITE" id="PS50949">
    <property type="entry name" value="HTH_GNTR"/>
    <property type="match status" value="1"/>
</dbReference>
<feature type="domain" description="HTH gntR-type" evidence="4">
    <location>
        <begin position="5"/>
        <end position="73"/>
    </location>
</feature>
<dbReference type="PRINTS" id="PR00035">
    <property type="entry name" value="HTHGNTR"/>
</dbReference>
<dbReference type="InterPro" id="IPR036388">
    <property type="entry name" value="WH-like_DNA-bd_sf"/>
</dbReference>
<dbReference type="GO" id="GO:0003677">
    <property type="term" value="F:DNA binding"/>
    <property type="evidence" value="ECO:0007669"/>
    <property type="project" value="UniProtKB-KW"/>
</dbReference>
<dbReference type="RefSeq" id="WP_062279735.1">
    <property type="nucleotide sequence ID" value="NZ_DF968181.1"/>
</dbReference>
<dbReference type="InterPro" id="IPR028978">
    <property type="entry name" value="Chorismate_lyase_/UTRA_dom_sf"/>
</dbReference>
<dbReference type="PANTHER" id="PTHR44846:SF1">
    <property type="entry name" value="MANNOSYL-D-GLYCERATE TRANSPORT_METABOLISM SYSTEM REPRESSOR MNGR-RELATED"/>
    <property type="match status" value="1"/>
</dbReference>
<dbReference type="EMBL" id="DF968181">
    <property type="protein sequence ID" value="GAP40445.1"/>
    <property type="molecule type" value="Genomic_DNA"/>
</dbReference>
<dbReference type="Gene3D" id="3.40.1410.10">
    <property type="entry name" value="Chorismate lyase-like"/>
    <property type="match status" value="1"/>
</dbReference>
<keyword evidence="2 5" id="KW-0238">DNA-binding</keyword>
<gene>
    <name evidence="5" type="ORF">ATC1_13421</name>
</gene>
<accession>A0A0S7BJD4</accession>
<evidence type="ECO:0000313" key="5">
    <source>
        <dbReference type="EMBL" id="GAP40445.1"/>
    </source>
</evidence>
<dbReference type="Gene3D" id="1.10.10.10">
    <property type="entry name" value="Winged helix-like DNA-binding domain superfamily/Winged helix DNA-binding domain"/>
    <property type="match status" value="1"/>
</dbReference>
<dbReference type="InterPro" id="IPR050679">
    <property type="entry name" value="Bact_HTH_transcr_reg"/>
</dbReference>
<reference evidence="5" key="1">
    <citation type="journal article" date="2015" name="Genome Announc.">
        <title>Draft Genome Sequence of Anaerolineae Strain TC1, a Novel Isolate from a Methanogenic Wastewater Treatment System.</title>
        <authorList>
            <person name="Matsuura N."/>
            <person name="Tourlousse D.M."/>
            <person name="Sun L."/>
            <person name="Toyonaga M."/>
            <person name="Kuroda K."/>
            <person name="Ohashi A."/>
            <person name="Cruz R."/>
            <person name="Yamaguchi T."/>
            <person name="Sekiguchi Y."/>
        </authorList>
    </citation>
    <scope>NUCLEOTIDE SEQUENCE [LARGE SCALE GENOMIC DNA]</scope>
    <source>
        <strain evidence="5">TC1</strain>
    </source>
</reference>
<dbReference type="AlphaFoldDB" id="A0A0S7BJD4"/>
<dbReference type="SUPFAM" id="SSF64288">
    <property type="entry name" value="Chorismate lyase-like"/>
    <property type="match status" value="1"/>
</dbReference>
<evidence type="ECO:0000256" key="1">
    <source>
        <dbReference type="ARBA" id="ARBA00023015"/>
    </source>
</evidence>
<evidence type="ECO:0000313" key="6">
    <source>
        <dbReference type="Proteomes" id="UP000053370"/>
    </source>
</evidence>
<dbReference type="InterPro" id="IPR000524">
    <property type="entry name" value="Tscrpt_reg_HTH_GntR"/>
</dbReference>
<keyword evidence="1" id="KW-0805">Transcription regulation</keyword>
<dbReference type="InterPro" id="IPR001034">
    <property type="entry name" value="DeoR_HTH"/>
</dbReference>
<dbReference type="GO" id="GO:0045892">
    <property type="term" value="P:negative regulation of DNA-templated transcription"/>
    <property type="evidence" value="ECO:0007669"/>
    <property type="project" value="TreeGrafter"/>
</dbReference>
<dbReference type="Pfam" id="PF07702">
    <property type="entry name" value="UTRA"/>
    <property type="match status" value="1"/>
</dbReference>
<dbReference type="GO" id="GO:0003700">
    <property type="term" value="F:DNA-binding transcription factor activity"/>
    <property type="evidence" value="ECO:0007669"/>
    <property type="project" value="InterPro"/>
</dbReference>
<dbReference type="InterPro" id="IPR011663">
    <property type="entry name" value="UTRA"/>
</dbReference>
<dbReference type="SUPFAM" id="SSF46785">
    <property type="entry name" value="Winged helix' DNA-binding domain"/>
    <property type="match status" value="1"/>
</dbReference>
<dbReference type="SMART" id="SM00345">
    <property type="entry name" value="HTH_GNTR"/>
    <property type="match status" value="1"/>
</dbReference>
<keyword evidence="6" id="KW-1185">Reference proteome</keyword>
<dbReference type="PRINTS" id="PR00037">
    <property type="entry name" value="HTHLACR"/>
</dbReference>
<dbReference type="FunFam" id="1.10.10.10:FF:000079">
    <property type="entry name" value="GntR family transcriptional regulator"/>
    <property type="match status" value="1"/>
</dbReference>